<dbReference type="SUPFAM" id="SSF140959">
    <property type="entry name" value="Indolic compounds 2,3-dioxygenase-like"/>
    <property type="match status" value="1"/>
</dbReference>
<comment type="catalytic activity">
    <reaction evidence="5">
        <text>L-tryptophan + O2 = N-formyl-L-kynurenine</text>
        <dbReference type="Rhea" id="RHEA:24536"/>
        <dbReference type="ChEBI" id="CHEBI:15379"/>
        <dbReference type="ChEBI" id="CHEBI:57912"/>
        <dbReference type="ChEBI" id="CHEBI:58629"/>
    </reaction>
</comment>
<dbReference type="Proteomes" id="UP001149163">
    <property type="component" value="Unassembled WGS sequence"/>
</dbReference>
<protein>
    <recommendedName>
        <fullName evidence="5">Indoleamine 2,3-dioxygenase</fullName>
        <ecNumber evidence="5">1.13.11.52</ecNumber>
    </recommendedName>
</protein>
<dbReference type="PANTHER" id="PTHR28657">
    <property type="entry name" value="INDOLEAMINE 2,3-DIOXYGENASE"/>
    <property type="match status" value="1"/>
</dbReference>
<dbReference type="InterPro" id="IPR037217">
    <property type="entry name" value="Trp/Indoleamine_2_3_dOase-like"/>
</dbReference>
<comment type="function">
    <text evidence="5">Produces N-formyl-kynurenine through the oxidation of tryptophan.</text>
</comment>
<sequence length="439" mass="48264">MIPSPEINLDDYAVSPLHGFLPNGLPLQKLPHAYYAEWENLAVRLPDLIKTGQIRGSVNALPVLTTTWLQTEPEWRRAYSILGFLTHAYIWGGEKPKDTLPPCIAKPFLKISKHLELPPCATYAALTLWNYTTTAELDITEPDHLSVLTSFTGTKDEEWFMVLSVAIEAKGARLVPLMLDAIAAAAAHDVPRLTALLCRFTDGLQDLRGTLARMCEKNAPHVFFHQLRPFLAGSKNMAAAGLPSGVFYDLGAGQGEWHQYSGGSNAQSSLIQTFDIFLGVNHSATGSLNPSGFSYIQVRHLPPRSSTIYNMQEDLDMRNYMPAPHKRFLETLSALSNVRPYVASTQADSPLKEAFNAAVLSLSSFRDTHIQIVSRYIIMPARSNAPVEQPLREKVNLATASTQVKGLSEANPTGLYGTGGTNLIPFLKQTRDTTKSATC</sequence>
<proteinExistence type="inferred from homology"/>
<dbReference type="GO" id="GO:0046872">
    <property type="term" value="F:metal ion binding"/>
    <property type="evidence" value="ECO:0007669"/>
    <property type="project" value="UniProtKB-UniRule"/>
</dbReference>
<dbReference type="GO" id="GO:0033754">
    <property type="term" value="F:indoleamine 2,3-dioxygenase activity"/>
    <property type="evidence" value="ECO:0007669"/>
    <property type="project" value="UniProtKB-EC"/>
</dbReference>
<dbReference type="PANTHER" id="PTHR28657:SF10">
    <property type="entry name" value="INDOLEAMINE 2,3-DIOXYGENASE"/>
    <property type="match status" value="1"/>
</dbReference>
<keyword evidence="5" id="KW-0223">Dioxygenase</keyword>
<keyword evidence="4 5" id="KW-0349">Heme</keyword>
<keyword evidence="7" id="KW-1185">Reference proteome</keyword>
<comment type="caution">
    <text evidence="6">The sequence shown here is derived from an EMBL/GenBank/DDBJ whole genome shotgun (WGS) entry which is preliminary data.</text>
</comment>
<dbReference type="GO" id="GO:0019441">
    <property type="term" value="P:L-tryptophan catabolic process to kynurenine"/>
    <property type="evidence" value="ECO:0007669"/>
    <property type="project" value="UniProtKB-UniRule"/>
</dbReference>
<reference evidence="6" key="2">
    <citation type="journal article" date="2023" name="IMA Fungus">
        <title>Comparative genomic study of the Penicillium genus elucidates a diverse pangenome and 15 lateral gene transfer events.</title>
        <authorList>
            <person name="Petersen C."/>
            <person name="Sorensen T."/>
            <person name="Nielsen M.R."/>
            <person name="Sondergaard T.E."/>
            <person name="Sorensen J.L."/>
            <person name="Fitzpatrick D.A."/>
            <person name="Frisvad J.C."/>
            <person name="Nielsen K.L."/>
        </authorList>
    </citation>
    <scope>NUCLEOTIDE SEQUENCE</scope>
    <source>
        <strain evidence="6">IBT 26290</strain>
    </source>
</reference>
<evidence type="ECO:0000256" key="2">
    <source>
        <dbReference type="ARBA" id="ARBA00022723"/>
    </source>
</evidence>
<keyword evidence="3 4" id="KW-0408">Iron</keyword>
<gene>
    <name evidence="6" type="ORF">N7482_004591</name>
</gene>
<dbReference type="GeneID" id="81425892"/>
<dbReference type="GO" id="GO:0020037">
    <property type="term" value="F:heme binding"/>
    <property type="evidence" value="ECO:0007669"/>
    <property type="project" value="UniProtKB-UniRule"/>
</dbReference>
<dbReference type="GO" id="GO:0005737">
    <property type="term" value="C:cytoplasm"/>
    <property type="evidence" value="ECO:0007669"/>
    <property type="project" value="TreeGrafter"/>
</dbReference>
<keyword evidence="5" id="KW-0560">Oxidoreductase</keyword>
<feature type="binding site" description="proximal binding residue" evidence="4">
    <location>
        <position position="369"/>
    </location>
    <ligand>
        <name>heme b</name>
        <dbReference type="ChEBI" id="CHEBI:60344"/>
    </ligand>
    <ligandPart>
        <name>Fe</name>
        <dbReference type="ChEBI" id="CHEBI:18248"/>
    </ligandPart>
</feature>
<evidence type="ECO:0000256" key="5">
    <source>
        <dbReference type="RuleBase" id="RU369119"/>
    </source>
</evidence>
<dbReference type="GO" id="GO:0034354">
    <property type="term" value="P:'de novo' NAD+ biosynthetic process from L-tryptophan"/>
    <property type="evidence" value="ECO:0007669"/>
    <property type="project" value="TreeGrafter"/>
</dbReference>
<dbReference type="PROSITE" id="PS00876">
    <property type="entry name" value="IDO_1"/>
    <property type="match status" value="1"/>
</dbReference>
<comment type="similarity">
    <text evidence="1 5">Belongs to the indoleamine 2,3-dioxygenase family.</text>
</comment>
<organism evidence="6 7">
    <name type="scientific">Penicillium canariense</name>
    <dbReference type="NCBI Taxonomy" id="189055"/>
    <lineage>
        <taxon>Eukaryota</taxon>
        <taxon>Fungi</taxon>
        <taxon>Dikarya</taxon>
        <taxon>Ascomycota</taxon>
        <taxon>Pezizomycotina</taxon>
        <taxon>Eurotiomycetes</taxon>
        <taxon>Eurotiomycetidae</taxon>
        <taxon>Eurotiales</taxon>
        <taxon>Aspergillaceae</taxon>
        <taxon>Penicillium</taxon>
    </lineage>
</organism>
<dbReference type="AlphaFoldDB" id="A0A9W9IAN4"/>
<dbReference type="InterPro" id="IPR000898">
    <property type="entry name" value="Indolamine_dOase"/>
</dbReference>
<evidence type="ECO:0000256" key="3">
    <source>
        <dbReference type="ARBA" id="ARBA00023004"/>
    </source>
</evidence>
<dbReference type="Gene3D" id="1.20.58.480">
    <property type="match status" value="1"/>
</dbReference>
<evidence type="ECO:0000313" key="7">
    <source>
        <dbReference type="Proteomes" id="UP001149163"/>
    </source>
</evidence>
<dbReference type="Pfam" id="PF01231">
    <property type="entry name" value="IDO"/>
    <property type="match status" value="1"/>
</dbReference>
<evidence type="ECO:0000313" key="6">
    <source>
        <dbReference type="EMBL" id="KAJ5168997.1"/>
    </source>
</evidence>
<accession>A0A9W9IAN4</accession>
<evidence type="ECO:0000256" key="4">
    <source>
        <dbReference type="PIRSR" id="PIRSR600898-1"/>
    </source>
</evidence>
<name>A0A9W9IAN4_9EURO</name>
<reference evidence="6" key="1">
    <citation type="submission" date="2022-11" db="EMBL/GenBank/DDBJ databases">
        <authorList>
            <person name="Petersen C."/>
        </authorList>
    </citation>
    <scope>NUCLEOTIDE SEQUENCE</scope>
    <source>
        <strain evidence="6">IBT 26290</strain>
    </source>
</reference>
<dbReference type="EMBL" id="JAPQKN010000002">
    <property type="protein sequence ID" value="KAJ5168997.1"/>
    <property type="molecule type" value="Genomic_DNA"/>
</dbReference>
<dbReference type="RefSeq" id="XP_056545458.1">
    <property type="nucleotide sequence ID" value="XM_056686716.1"/>
</dbReference>
<dbReference type="OrthoDB" id="540174at2759"/>
<dbReference type="EC" id="1.13.11.52" evidence="5"/>
<evidence type="ECO:0000256" key="1">
    <source>
        <dbReference type="ARBA" id="ARBA00007119"/>
    </source>
</evidence>
<keyword evidence="2 4" id="KW-0479">Metal-binding</keyword>